<proteinExistence type="predicted"/>
<keyword evidence="2" id="KW-1185">Reference proteome</keyword>
<evidence type="ECO:0000313" key="2">
    <source>
        <dbReference type="Proteomes" id="UP001305928"/>
    </source>
</evidence>
<dbReference type="RefSeq" id="WP_318645145.1">
    <property type="nucleotide sequence ID" value="NZ_CP137892.1"/>
</dbReference>
<keyword evidence="1" id="KW-0808">Transferase</keyword>
<dbReference type="PIRSF" id="PIRSF026326">
    <property type="entry name" value="InaA"/>
    <property type="match status" value="1"/>
</dbReference>
<protein>
    <submittedName>
        <fullName evidence="1">Lipopolysaccharide kinase InaA family protein</fullName>
    </submittedName>
</protein>
<dbReference type="EMBL" id="CP137892">
    <property type="protein sequence ID" value="WPC05960.1"/>
    <property type="molecule type" value="Genomic_DNA"/>
</dbReference>
<accession>A0ABZ0PZQ4</accession>
<reference evidence="1 2" key="1">
    <citation type="submission" date="2023-11" db="EMBL/GenBank/DDBJ databases">
        <title>Complete genome of Pseudomonas benzenivorans BA3361.</title>
        <authorList>
            <person name="Shin S.Y."/>
            <person name="Song J."/>
            <person name="Kang H."/>
        </authorList>
    </citation>
    <scope>NUCLEOTIDE SEQUENCE [LARGE SCALE GENOMIC DNA]</scope>
    <source>
        <strain evidence="1 2">HNIBRBA3361</strain>
    </source>
</reference>
<name>A0ABZ0PZQ4_9PSED</name>
<keyword evidence="1" id="KW-0418">Kinase</keyword>
<dbReference type="GO" id="GO:0016301">
    <property type="term" value="F:kinase activity"/>
    <property type="evidence" value="ECO:0007669"/>
    <property type="project" value="UniProtKB-KW"/>
</dbReference>
<dbReference type="SUPFAM" id="SSF56112">
    <property type="entry name" value="Protein kinase-like (PK-like)"/>
    <property type="match status" value="1"/>
</dbReference>
<dbReference type="Proteomes" id="UP001305928">
    <property type="component" value="Chromosome"/>
</dbReference>
<dbReference type="InterPro" id="IPR011009">
    <property type="entry name" value="Kinase-like_dom_sf"/>
</dbReference>
<organism evidence="1 2">
    <name type="scientific">Pseudomonas benzenivorans</name>
    <dbReference type="NCBI Taxonomy" id="556533"/>
    <lineage>
        <taxon>Bacteria</taxon>
        <taxon>Pseudomonadati</taxon>
        <taxon>Pseudomonadota</taxon>
        <taxon>Gammaproteobacteria</taxon>
        <taxon>Pseudomonadales</taxon>
        <taxon>Pseudomonadaceae</taxon>
        <taxon>Pseudomonas</taxon>
    </lineage>
</organism>
<gene>
    <name evidence="1" type="ORF">SBP02_04195</name>
</gene>
<sequence length="241" mass="27483">MGILTSPAAPMPRSTTFERWWRSSGAWVEPANQRRGGESGVQLLQPRDPGRPLLYCKRQSGHTYRSLLHPFGRPTVLRELRAYRAFARLGVRVPRLVYGAARQHEGRWQALLVTEALPGFVSLEQWYAAPARGQDNPPTTAMLEQLAAMLAHLHLAGWQHGCCYPKHLFVKVTPQADSAPLIETAMLDLEKSRRRWRTRDASRHDWRQLWRHRGQIPEADLVYLQQVYARALATPSGTLQP</sequence>
<dbReference type="InterPro" id="IPR027023">
    <property type="entry name" value="Put_LipoPS_kinase_InaA"/>
</dbReference>
<evidence type="ECO:0000313" key="1">
    <source>
        <dbReference type="EMBL" id="WPC05960.1"/>
    </source>
</evidence>
<dbReference type="Pfam" id="PF06293">
    <property type="entry name" value="Kdo"/>
    <property type="match status" value="1"/>
</dbReference>